<dbReference type="PANTHER" id="PTHR12526">
    <property type="entry name" value="GLYCOSYLTRANSFERASE"/>
    <property type="match status" value="1"/>
</dbReference>
<organism evidence="3 4">
    <name type="scientific">Hoeflea halophila</name>
    <dbReference type="NCBI Taxonomy" id="714899"/>
    <lineage>
        <taxon>Bacteria</taxon>
        <taxon>Pseudomonadati</taxon>
        <taxon>Pseudomonadota</taxon>
        <taxon>Alphaproteobacteria</taxon>
        <taxon>Hyphomicrobiales</taxon>
        <taxon>Rhizobiaceae</taxon>
        <taxon>Hoeflea</taxon>
    </lineage>
</organism>
<sequence length="412" mass="45226">MKVLFIHITGAFGGSSRSLTEAVRAFPVDIEAHFLTPRGTVEGFFGKLGKVLAVSGLSQFDNTQYSYYRGFRWLVLLREIVNLPATFSAIREAQRRWPDIDLIHVNEFTGLLPMWLAKRRYGVPVVVHVRSVARLDRKALRSRFVNAVLRDNADAVIAIDETVRQSLPEDLPVEVIHNAFTPKPAGEPDTAFCESIARLRPGALRVGFVGNLLKVKGIQDLVEAARIVKQRGGDVEYVIVGDDARPSTSLKARLLHAFGLNQNIKAQVQAKIADYGLENDFHMLGFMSDIAQAYRHFDVLCFPSHFNAPGRPVFEAAFSAVPSIVAVTEPTDDTIIDGVTGLTIPPHAPERLADAILACAGDREKTRAMGQEAQALAERNFSVERNAAELFGVFQRCVNGAGNSSPDGTGHR</sequence>
<feature type="domain" description="Glycosyltransferase subfamily 4-like N-terminal" evidence="2">
    <location>
        <begin position="13"/>
        <end position="179"/>
    </location>
</feature>
<dbReference type="GO" id="GO:0016757">
    <property type="term" value="F:glycosyltransferase activity"/>
    <property type="evidence" value="ECO:0007669"/>
    <property type="project" value="InterPro"/>
</dbReference>
<proteinExistence type="predicted"/>
<dbReference type="Gene3D" id="3.40.50.2000">
    <property type="entry name" value="Glycogen Phosphorylase B"/>
    <property type="match status" value="2"/>
</dbReference>
<evidence type="ECO:0000259" key="1">
    <source>
        <dbReference type="Pfam" id="PF00534"/>
    </source>
</evidence>
<dbReference type="EMBL" id="OCPC01000004">
    <property type="protein sequence ID" value="SOE17828.1"/>
    <property type="molecule type" value="Genomic_DNA"/>
</dbReference>
<dbReference type="OrthoDB" id="9790710at2"/>
<name>A0A286ICH2_9HYPH</name>
<dbReference type="Proteomes" id="UP000219465">
    <property type="component" value="Unassembled WGS sequence"/>
</dbReference>
<keyword evidence="4" id="KW-1185">Reference proteome</keyword>
<dbReference type="RefSeq" id="WP_097108331.1">
    <property type="nucleotide sequence ID" value="NZ_OCPC01000004.1"/>
</dbReference>
<dbReference type="CDD" id="cd03801">
    <property type="entry name" value="GT4_PimA-like"/>
    <property type="match status" value="1"/>
</dbReference>
<dbReference type="AlphaFoldDB" id="A0A286ICH2"/>
<dbReference type="Pfam" id="PF13439">
    <property type="entry name" value="Glyco_transf_4"/>
    <property type="match status" value="1"/>
</dbReference>
<dbReference type="SUPFAM" id="SSF53756">
    <property type="entry name" value="UDP-Glycosyltransferase/glycogen phosphorylase"/>
    <property type="match status" value="1"/>
</dbReference>
<dbReference type="InterPro" id="IPR028098">
    <property type="entry name" value="Glyco_trans_4-like_N"/>
</dbReference>
<gene>
    <name evidence="3" type="ORF">SAMN05877838_2732</name>
</gene>
<feature type="domain" description="Glycosyl transferase family 1" evidence="1">
    <location>
        <begin position="205"/>
        <end position="374"/>
    </location>
</feature>
<keyword evidence="3" id="KW-0808">Transferase</keyword>
<dbReference type="Pfam" id="PF00534">
    <property type="entry name" value="Glycos_transf_1"/>
    <property type="match status" value="1"/>
</dbReference>
<evidence type="ECO:0000313" key="4">
    <source>
        <dbReference type="Proteomes" id="UP000219465"/>
    </source>
</evidence>
<accession>A0A286ICH2</accession>
<evidence type="ECO:0000259" key="2">
    <source>
        <dbReference type="Pfam" id="PF13439"/>
    </source>
</evidence>
<protein>
    <submittedName>
        <fullName evidence="3">Glycosyltransferase involved in cell wall bisynthesis</fullName>
    </submittedName>
</protein>
<evidence type="ECO:0000313" key="3">
    <source>
        <dbReference type="EMBL" id="SOE17828.1"/>
    </source>
</evidence>
<reference evidence="4" key="1">
    <citation type="submission" date="2017-08" db="EMBL/GenBank/DDBJ databases">
        <authorList>
            <person name="Varghese N."/>
            <person name="Submissions S."/>
        </authorList>
    </citation>
    <scope>NUCLEOTIDE SEQUENCE [LARGE SCALE GENOMIC DNA]</scope>
    <source>
        <strain evidence="4">KCTC 23107</strain>
    </source>
</reference>
<dbReference type="InterPro" id="IPR001296">
    <property type="entry name" value="Glyco_trans_1"/>
</dbReference>